<dbReference type="HOGENOM" id="CLU_145019_3_0_2"/>
<evidence type="ECO:0000313" key="6">
    <source>
        <dbReference type="EMBL" id="ABW01904.1"/>
    </source>
</evidence>
<evidence type="ECO:0000256" key="2">
    <source>
        <dbReference type="ARBA" id="ARBA00022723"/>
    </source>
</evidence>
<proteinExistence type="predicted"/>
<evidence type="ECO:0000256" key="1">
    <source>
        <dbReference type="ARBA" id="ARBA00022714"/>
    </source>
</evidence>
<gene>
    <name evidence="6" type="ordered locus">Cmaq_1075</name>
</gene>
<dbReference type="RefSeq" id="WP_012186123.1">
    <property type="nucleotide sequence ID" value="NC_009954.1"/>
</dbReference>
<keyword evidence="2" id="KW-0479">Metal-binding</keyword>
<dbReference type="GO" id="GO:0051537">
    <property type="term" value="F:2 iron, 2 sulfur cluster binding"/>
    <property type="evidence" value="ECO:0007669"/>
    <property type="project" value="UniProtKB-KW"/>
</dbReference>
<dbReference type="SMART" id="SM00704">
    <property type="entry name" value="ZnF_CDGSH"/>
    <property type="match status" value="1"/>
</dbReference>
<dbReference type="GO" id="GO:0046872">
    <property type="term" value="F:metal ion binding"/>
    <property type="evidence" value="ECO:0007669"/>
    <property type="project" value="UniProtKB-KW"/>
</dbReference>
<name>A8MDP8_CALMQ</name>
<protein>
    <submittedName>
        <fullName evidence="6">Zinc finger CDGSH-type domain protein</fullName>
    </submittedName>
</protein>
<keyword evidence="3" id="KW-0408">Iron</keyword>
<keyword evidence="7" id="KW-1185">Reference proteome</keyword>
<dbReference type="Gene3D" id="3.40.5.90">
    <property type="entry name" value="CDGSH iron-sulfur domain, mitoNEET-type"/>
    <property type="match status" value="1"/>
</dbReference>
<evidence type="ECO:0000259" key="5">
    <source>
        <dbReference type="SMART" id="SM00704"/>
    </source>
</evidence>
<organism evidence="6 7">
    <name type="scientific">Caldivirga maquilingensis (strain ATCC 700844 / DSM 13496 / JCM 10307 / IC-167)</name>
    <dbReference type="NCBI Taxonomy" id="397948"/>
    <lineage>
        <taxon>Archaea</taxon>
        <taxon>Thermoproteota</taxon>
        <taxon>Thermoprotei</taxon>
        <taxon>Thermoproteales</taxon>
        <taxon>Thermoproteaceae</taxon>
        <taxon>Caldivirga</taxon>
    </lineage>
</organism>
<dbReference type="EMBL" id="CP000852">
    <property type="protein sequence ID" value="ABW01904.1"/>
    <property type="molecule type" value="Genomic_DNA"/>
</dbReference>
<accession>A8MDP8</accession>
<dbReference type="InterPro" id="IPR042216">
    <property type="entry name" value="MitoNEET_CISD"/>
</dbReference>
<dbReference type="InterPro" id="IPR018967">
    <property type="entry name" value="FeS-contain_CDGSH-typ"/>
</dbReference>
<keyword evidence="4" id="KW-0411">Iron-sulfur</keyword>
<sequence>MARLVIHTAKKPYVYKLPSGETVAICMCGLSDKYPFCSGKHKLVQDEDDAKVYTYDETGYKRLGEASIDARGLRRV</sequence>
<dbReference type="Pfam" id="PF09360">
    <property type="entry name" value="zf-CDGSH"/>
    <property type="match status" value="1"/>
</dbReference>
<keyword evidence="1" id="KW-0001">2Fe-2S</keyword>
<reference evidence="6 7" key="1">
    <citation type="submission" date="2007-10" db="EMBL/GenBank/DDBJ databases">
        <title>Complete sequence of Caldivirga maquilingensis IC-167.</title>
        <authorList>
            <consortium name="US DOE Joint Genome Institute"/>
            <person name="Copeland A."/>
            <person name="Lucas S."/>
            <person name="Lapidus A."/>
            <person name="Barry K."/>
            <person name="Glavina del Rio T."/>
            <person name="Dalin E."/>
            <person name="Tice H."/>
            <person name="Pitluck S."/>
            <person name="Saunders E."/>
            <person name="Brettin T."/>
            <person name="Bruce D."/>
            <person name="Detter J.C."/>
            <person name="Han C."/>
            <person name="Schmutz J."/>
            <person name="Larimer F."/>
            <person name="Land M."/>
            <person name="Hauser L."/>
            <person name="Kyrpides N."/>
            <person name="Ivanova N."/>
            <person name="Biddle J.F."/>
            <person name="Zhang Z."/>
            <person name="Fitz-Gibbon S.T."/>
            <person name="Lowe T.M."/>
            <person name="Saltikov C."/>
            <person name="House C.H."/>
            <person name="Richardson P."/>
        </authorList>
    </citation>
    <scope>NUCLEOTIDE SEQUENCE [LARGE SCALE GENOMIC DNA]</scope>
    <source>
        <strain evidence="7">ATCC 700844 / DSM 13496 / JCM 10307 / IC-167</strain>
    </source>
</reference>
<dbReference type="AlphaFoldDB" id="A8MDP8"/>
<dbReference type="GO" id="GO:0005737">
    <property type="term" value="C:cytoplasm"/>
    <property type="evidence" value="ECO:0007669"/>
    <property type="project" value="UniProtKB-ARBA"/>
</dbReference>
<evidence type="ECO:0000256" key="3">
    <source>
        <dbReference type="ARBA" id="ARBA00023004"/>
    </source>
</evidence>
<dbReference type="STRING" id="397948.Cmaq_1075"/>
<evidence type="ECO:0000256" key="4">
    <source>
        <dbReference type="ARBA" id="ARBA00023014"/>
    </source>
</evidence>
<dbReference type="Proteomes" id="UP000001137">
    <property type="component" value="Chromosome"/>
</dbReference>
<dbReference type="KEGG" id="cma:Cmaq_1075"/>
<feature type="domain" description="Iron-binding zinc finger CDGSH type" evidence="5">
    <location>
        <begin position="10"/>
        <end position="47"/>
    </location>
</feature>
<evidence type="ECO:0000313" key="7">
    <source>
        <dbReference type="Proteomes" id="UP000001137"/>
    </source>
</evidence>
<dbReference type="eggNOG" id="arCOG01667">
    <property type="taxonomic scope" value="Archaea"/>
</dbReference>
<dbReference type="GeneID" id="5710374"/>